<protein>
    <submittedName>
        <fullName evidence="1">Uncharacterized protein</fullName>
    </submittedName>
</protein>
<reference evidence="1 2" key="1">
    <citation type="journal article" date="2022" name="DNA Res.">
        <title>Chromosomal-level genome assembly of the orchid tree Bauhinia variegata (Leguminosae; Cercidoideae) supports the allotetraploid origin hypothesis of Bauhinia.</title>
        <authorList>
            <person name="Zhong Y."/>
            <person name="Chen Y."/>
            <person name="Zheng D."/>
            <person name="Pang J."/>
            <person name="Liu Y."/>
            <person name="Luo S."/>
            <person name="Meng S."/>
            <person name="Qian L."/>
            <person name="Wei D."/>
            <person name="Dai S."/>
            <person name="Zhou R."/>
        </authorList>
    </citation>
    <scope>NUCLEOTIDE SEQUENCE [LARGE SCALE GENOMIC DNA]</scope>
    <source>
        <strain evidence="1">BV-YZ2020</strain>
    </source>
</reference>
<dbReference type="Proteomes" id="UP000828941">
    <property type="component" value="Chromosome 12"/>
</dbReference>
<keyword evidence="2" id="KW-1185">Reference proteome</keyword>
<gene>
    <name evidence="1" type="ORF">L6164_030953</name>
</gene>
<evidence type="ECO:0000313" key="2">
    <source>
        <dbReference type="Proteomes" id="UP000828941"/>
    </source>
</evidence>
<accession>A0ACB9LEE3</accession>
<organism evidence="1 2">
    <name type="scientific">Bauhinia variegata</name>
    <name type="common">Purple orchid tree</name>
    <name type="synonym">Phanera variegata</name>
    <dbReference type="NCBI Taxonomy" id="167791"/>
    <lineage>
        <taxon>Eukaryota</taxon>
        <taxon>Viridiplantae</taxon>
        <taxon>Streptophyta</taxon>
        <taxon>Embryophyta</taxon>
        <taxon>Tracheophyta</taxon>
        <taxon>Spermatophyta</taxon>
        <taxon>Magnoliopsida</taxon>
        <taxon>eudicotyledons</taxon>
        <taxon>Gunneridae</taxon>
        <taxon>Pentapetalae</taxon>
        <taxon>rosids</taxon>
        <taxon>fabids</taxon>
        <taxon>Fabales</taxon>
        <taxon>Fabaceae</taxon>
        <taxon>Cercidoideae</taxon>
        <taxon>Cercideae</taxon>
        <taxon>Bauhiniinae</taxon>
        <taxon>Bauhinia</taxon>
    </lineage>
</organism>
<sequence length="767" mass="82790">MVNVSIFQLLVSAFLLCLLMFEPAYATKKSYIVYLGSHNHGPNPSIADLESATNFHYKLLGSVLGSHDRAKEAIFYSYNRHINGFAAVLEEQEAAEIARNPNVVSVFLNEMIKLHTTRSWQFLGLEENGTASEDSAWAKARYGSDTIIANLDTGVWPESKSFSDKGTSPIPLKWRGKHCQIDNFKCNRKVIGARFFKGGYEAIVGKNKNTSSDSARDTYGHGTHTLSTAGGYFVENASVFGLGNGTAKGGSPKARVAVYKVCWDFGFQVGCSGADILSGFEAAISDGVDVLSASLGGPPALFFQDPIAIGSFHAVSNGIVVVSSGGNAGLPASVSNVAPWMLTVAASSIDRDFASYVELGDKKFFMGESLSSTGLPSQEFYPLISSEDASHPQTPPLSTECSNLDPEKVKGKIVVCLGDYGGAATGYEASQAGAVGLILANEAESGNQLIADAHVLPASNVNFKDGQYIYSYIKNTSENPVGNLTRPKTELRKEPAPFITAFSSKGPNPIQPSILKPDITAPGLNIIAAFSKVMSPSFLDSDKRRIPFTVMSGTSMSSPHVAGVVGLLKTLHPDWSPAAIKSAIMTTATTDDDSGKPIKDALQQKATPFSYGSGHIQPHPALDPGLVYDLSIADYLNLLCAYNYTQEQLRIIYHKNFTCPLFYNMLDFNYPSITIVDLAAERVTVTREVKNVGTPGTYVVGIKPPYGIKVNVEPSSLTFKEIGEKQRFNVTLIPFPPGKKKDYVFGELRWSDGKHKVRSPIVVKNSW</sequence>
<dbReference type="EMBL" id="CM039437">
    <property type="protein sequence ID" value="KAI4307812.1"/>
    <property type="molecule type" value="Genomic_DNA"/>
</dbReference>
<comment type="caution">
    <text evidence="1">The sequence shown here is derived from an EMBL/GenBank/DDBJ whole genome shotgun (WGS) entry which is preliminary data.</text>
</comment>
<evidence type="ECO:0000313" key="1">
    <source>
        <dbReference type="EMBL" id="KAI4307812.1"/>
    </source>
</evidence>
<name>A0ACB9LEE3_BAUVA</name>
<proteinExistence type="predicted"/>